<sequence length="556" mass="63521">MNLDRLRKRVRHYIDQQQYQSALFWADKIASLSHEDPQDIYWLAQCLFLTAHYHRASHALRSRKLDKLYGACQYLAARCHYAAKEYQQALDILDMEEAASKKLLDTNVNEGNDSELVKGWEMSPASISSSICLLRGKIYDAMDNRPLATSSYKEALKLDVYCFEAFDLLTSHHMLTAKEEEEVELLRFLFENKLKKYNKPEMVVPEIVSGLQDNLDVVVSLAERHYYNCDFKMCYTLTSTVMVKDPFHANCLPVHIGTLVELSKANELFYLSHKLVDLYPNNPVSWFAVGCYYLMVGHKNEHARRYLSKATTLERTYGPAWIAYGHSFAVESEHDQAMAAYFTAAQLMKGCHLPMLYIGLEYGLTNNPKLAERFFIQALSIAPEDPFVIHEIAVVAFQNGEKYDQALEYHRQALVLIPQNASTYSAIGYVHSLMGDFESAIDYFHNALGLKRDDTFSVTMLGHCIEMYIGDSDPYIETEMKDKVRKTLNTPSLMKMLNSSADGNESKTQPVEESNACVEAQSFNADKQEAFQHFLLECDLHESDMMLETSMSDTST</sequence>
<dbReference type="STRING" id="623744.A0A553NLE1"/>
<dbReference type="Pfam" id="PF13176">
    <property type="entry name" value="TPR_7"/>
    <property type="match status" value="1"/>
</dbReference>
<dbReference type="Pfam" id="PF12895">
    <property type="entry name" value="ANAPC3"/>
    <property type="match status" value="1"/>
</dbReference>
<dbReference type="GO" id="GO:0005680">
    <property type="term" value="C:anaphase-promoting complex"/>
    <property type="evidence" value="ECO:0007669"/>
    <property type="project" value="TreeGrafter"/>
</dbReference>
<evidence type="ECO:0000256" key="3">
    <source>
        <dbReference type="ARBA" id="ARBA00022776"/>
    </source>
</evidence>
<dbReference type="GO" id="GO:0016567">
    <property type="term" value="P:protein ubiquitination"/>
    <property type="evidence" value="ECO:0007669"/>
    <property type="project" value="TreeGrafter"/>
</dbReference>
<evidence type="ECO:0000256" key="2">
    <source>
        <dbReference type="ARBA" id="ARBA00022737"/>
    </source>
</evidence>
<dbReference type="OrthoDB" id="10006270at2759"/>
<keyword evidence="5 7" id="KW-0802">TPR repeat</keyword>
<comment type="caution">
    <text evidence="8">The sequence shown here is derived from an EMBL/GenBank/DDBJ whole genome shotgun (WGS) entry which is preliminary data.</text>
</comment>
<evidence type="ECO:0000313" key="8">
    <source>
        <dbReference type="EMBL" id="TRY66217.1"/>
    </source>
</evidence>
<keyword evidence="9" id="KW-1185">Reference proteome</keyword>
<keyword evidence="6" id="KW-0131">Cell cycle</keyword>
<evidence type="ECO:0000256" key="7">
    <source>
        <dbReference type="PROSITE-ProRule" id="PRU00339"/>
    </source>
</evidence>
<name>A0A553NLE1_9TELE</name>
<dbReference type="SMART" id="SM00028">
    <property type="entry name" value="TPR"/>
    <property type="match status" value="5"/>
</dbReference>
<dbReference type="InterPro" id="IPR019734">
    <property type="entry name" value="TPR_rpt"/>
</dbReference>
<proteinExistence type="predicted"/>
<dbReference type="InterPro" id="IPR011990">
    <property type="entry name" value="TPR-like_helical_dom_sf"/>
</dbReference>
<dbReference type="EMBL" id="SRMA01026859">
    <property type="protein sequence ID" value="TRY66217.1"/>
    <property type="molecule type" value="Genomic_DNA"/>
</dbReference>
<evidence type="ECO:0000256" key="1">
    <source>
        <dbReference type="ARBA" id="ARBA00022618"/>
    </source>
</evidence>
<dbReference type="Proteomes" id="UP000316079">
    <property type="component" value="Unassembled WGS sequence"/>
</dbReference>
<evidence type="ECO:0000256" key="4">
    <source>
        <dbReference type="ARBA" id="ARBA00022786"/>
    </source>
</evidence>
<evidence type="ECO:0000256" key="6">
    <source>
        <dbReference type="ARBA" id="ARBA00023306"/>
    </source>
</evidence>
<reference evidence="8 9" key="1">
    <citation type="journal article" date="2019" name="Sci. Data">
        <title>Hybrid genome assembly and annotation of Danionella translucida.</title>
        <authorList>
            <person name="Kadobianskyi M."/>
            <person name="Schulze L."/>
            <person name="Schuelke M."/>
            <person name="Judkewitz B."/>
        </authorList>
    </citation>
    <scope>NUCLEOTIDE SEQUENCE [LARGE SCALE GENOMIC DNA]</scope>
    <source>
        <strain evidence="8 9">Bolton</strain>
    </source>
</reference>
<feature type="repeat" description="TPR" evidence="7">
    <location>
        <begin position="421"/>
        <end position="454"/>
    </location>
</feature>
<accession>A0A553NLE1</accession>
<dbReference type="PANTHER" id="PTHR12558:SF9">
    <property type="entry name" value="CELL DIVISION CYCLE PROTEIN 16 HOMOLOG"/>
    <property type="match status" value="1"/>
</dbReference>
<gene>
    <name evidence="8" type="ORF">DNTS_006060</name>
</gene>
<keyword evidence="2" id="KW-0677">Repeat</keyword>
<dbReference type="GO" id="GO:0045842">
    <property type="term" value="P:positive regulation of mitotic metaphase/anaphase transition"/>
    <property type="evidence" value="ECO:0007669"/>
    <property type="project" value="TreeGrafter"/>
</dbReference>
<dbReference type="AlphaFoldDB" id="A0A553NLE1"/>
<evidence type="ECO:0000313" key="9">
    <source>
        <dbReference type="Proteomes" id="UP000316079"/>
    </source>
</evidence>
<dbReference type="PROSITE" id="PS50005">
    <property type="entry name" value="TPR"/>
    <property type="match status" value="1"/>
</dbReference>
<dbReference type="GO" id="GO:0031145">
    <property type="term" value="P:anaphase-promoting complex-dependent catabolic process"/>
    <property type="evidence" value="ECO:0007669"/>
    <property type="project" value="TreeGrafter"/>
</dbReference>
<dbReference type="Gene3D" id="1.25.40.10">
    <property type="entry name" value="Tetratricopeptide repeat domain"/>
    <property type="match status" value="2"/>
</dbReference>
<evidence type="ECO:0000256" key="5">
    <source>
        <dbReference type="ARBA" id="ARBA00022803"/>
    </source>
</evidence>
<dbReference type="SUPFAM" id="SSF48452">
    <property type="entry name" value="TPR-like"/>
    <property type="match status" value="1"/>
</dbReference>
<dbReference type="GO" id="GO:0051301">
    <property type="term" value="P:cell division"/>
    <property type="evidence" value="ECO:0007669"/>
    <property type="project" value="UniProtKB-KW"/>
</dbReference>
<dbReference type="GO" id="GO:0005737">
    <property type="term" value="C:cytoplasm"/>
    <property type="evidence" value="ECO:0007669"/>
    <property type="project" value="TreeGrafter"/>
</dbReference>
<organism evidence="8 9">
    <name type="scientific">Danionella cerebrum</name>
    <dbReference type="NCBI Taxonomy" id="2873325"/>
    <lineage>
        <taxon>Eukaryota</taxon>
        <taxon>Metazoa</taxon>
        <taxon>Chordata</taxon>
        <taxon>Craniata</taxon>
        <taxon>Vertebrata</taxon>
        <taxon>Euteleostomi</taxon>
        <taxon>Actinopterygii</taxon>
        <taxon>Neopterygii</taxon>
        <taxon>Teleostei</taxon>
        <taxon>Ostariophysi</taxon>
        <taxon>Cypriniformes</taxon>
        <taxon>Danionidae</taxon>
        <taxon>Danioninae</taxon>
        <taxon>Danionella</taxon>
    </lineage>
</organism>
<keyword evidence="4" id="KW-0833">Ubl conjugation pathway</keyword>
<keyword evidence="3" id="KW-0498">Mitosis</keyword>
<protein>
    <submittedName>
        <fullName evidence="8">Uncharacterized protein</fullName>
    </submittedName>
</protein>
<keyword evidence="1" id="KW-0132">Cell division</keyword>
<dbReference type="PANTHER" id="PTHR12558">
    <property type="entry name" value="CELL DIVISION CYCLE 16,23,27"/>
    <property type="match status" value="1"/>
</dbReference>